<dbReference type="EMBL" id="JBFNXQ010000064">
    <property type="protein sequence ID" value="MEX5720253.1"/>
    <property type="molecule type" value="Genomic_DNA"/>
</dbReference>
<dbReference type="InterPro" id="IPR009057">
    <property type="entry name" value="Homeodomain-like_sf"/>
</dbReference>
<accession>A0ABV3XI39</accession>
<name>A0ABV3XI39_9ACTN</name>
<protein>
    <submittedName>
        <fullName evidence="6">AraC family transcriptional regulator</fullName>
    </submittedName>
</protein>
<dbReference type="InterPro" id="IPR018060">
    <property type="entry name" value="HTH_AraC"/>
</dbReference>
<dbReference type="SUPFAM" id="SSF46689">
    <property type="entry name" value="Homeodomain-like"/>
    <property type="match status" value="2"/>
</dbReference>
<gene>
    <name evidence="6" type="ORF">ABQ292_17975</name>
</gene>
<dbReference type="Pfam" id="PF12852">
    <property type="entry name" value="Cupin_6"/>
    <property type="match status" value="1"/>
</dbReference>
<evidence type="ECO:0000259" key="5">
    <source>
        <dbReference type="PROSITE" id="PS01124"/>
    </source>
</evidence>
<dbReference type="PANTHER" id="PTHR46796">
    <property type="entry name" value="HTH-TYPE TRANSCRIPTIONAL ACTIVATOR RHAS-RELATED"/>
    <property type="match status" value="1"/>
</dbReference>
<dbReference type="Pfam" id="PF12833">
    <property type="entry name" value="HTH_18"/>
    <property type="match status" value="1"/>
</dbReference>
<dbReference type="Gene3D" id="1.10.10.60">
    <property type="entry name" value="Homeodomain-like"/>
    <property type="match status" value="1"/>
</dbReference>
<dbReference type="PANTHER" id="PTHR46796:SF7">
    <property type="entry name" value="ARAC FAMILY TRANSCRIPTIONAL REGULATOR"/>
    <property type="match status" value="1"/>
</dbReference>
<evidence type="ECO:0000256" key="1">
    <source>
        <dbReference type="ARBA" id="ARBA00023015"/>
    </source>
</evidence>
<proteinExistence type="predicted"/>
<reference evidence="6 7" key="1">
    <citation type="submission" date="2024-06" db="EMBL/GenBank/DDBJ databases">
        <title>Draft genome sequence of Geodermatophilus badlandi, a novel member of the Geodermatophilaceae isolated from badland sedimentary rocks in the Red desert, Wyoming, USA.</title>
        <authorList>
            <person name="Ben Tekaya S."/>
            <person name="Nouioui I."/>
            <person name="Flores G.M."/>
            <person name="Shaal M.N."/>
            <person name="Bredoire F."/>
            <person name="Basile F."/>
            <person name="Van Diepen L."/>
            <person name="Ward N.L."/>
        </authorList>
    </citation>
    <scope>NUCLEOTIDE SEQUENCE [LARGE SCALE GENOMIC DNA]</scope>
    <source>
        <strain evidence="6 7">WL48A</strain>
    </source>
</reference>
<feature type="domain" description="HTH araC/xylS-type" evidence="5">
    <location>
        <begin position="201"/>
        <end position="299"/>
    </location>
</feature>
<comment type="caution">
    <text evidence="6">The sequence shown here is derived from an EMBL/GenBank/DDBJ whole genome shotgun (WGS) entry which is preliminary data.</text>
</comment>
<dbReference type="PROSITE" id="PS01124">
    <property type="entry name" value="HTH_ARAC_FAMILY_2"/>
    <property type="match status" value="1"/>
</dbReference>
<evidence type="ECO:0000313" key="6">
    <source>
        <dbReference type="EMBL" id="MEX5720253.1"/>
    </source>
</evidence>
<dbReference type="InterPro" id="IPR050204">
    <property type="entry name" value="AraC_XylS_family_regulators"/>
</dbReference>
<organism evidence="6 7">
    <name type="scientific">Geodermatophilus maliterrae</name>
    <dbReference type="NCBI Taxonomy" id="3162531"/>
    <lineage>
        <taxon>Bacteria</taxon>
        <taxon>Bacillati</taxon>
        <taxon>Actinomycetota</taxon>
        <taxon>Actinomycetes</taxon>
        <taxon>Geodermatophilales</taxon>
        <taxon>Geodermatophilaceae</taxon>
        <taxon>Geodermatophilus</taxon>
    </lineage>
</organism>
<evidence type="ECO:0000313" key="7">
    <source>
        <dbReference type="Proteomes" id="UP001560045"/>
    </source>
</evidence>
<keyword evidence="3" id="KW-0804">Transcription</keyword>
<sequence>MDLLSSVLREVRLESAAYRLLELRAPWRLRFDGGLRGVHVVACGRCVLRLDGEPPRDLGAGDLVVLPQADAHELGSVGSAGRPALSSLDLARRTPGTRLAAGGAGELTTVVCGAFTFGDGDHPAVAGFPRCVHVPAVDGQPPGWVAGVTGALLAEARDGGPGSEVVMARLSDALVTRALRHHLQTADEPGWLRGLHDPHVARALAAVHADLAAPWTVSALARAAGLSRAAFARRFTATVGQPPMQYLYGTRMRRAMTLLRAEHATAAGVASRVGYASEASFAVAFTRHTGCPPGAWRRRSRSRTAAAGAGPPSSPAPPVTAEGALARRW</sequence>
<keyword evidence="2" id="KW-0238">DNA-binding</keyword>
<keyword evidence="7" id="KW-1185">Reference proteome</keyword>
<evidence type="ECO:0000256" key="4">
    <source>
        <dbReference type="SAM" id="MobiDB-lite"/>
    </source>
</evidence>
<dbReference type="Proteomes" id="UP001560045">
    <property type="component" value="Unassembled WGS sequence"/>
</dbReference>
<dbReference type="InterPro" id="IPR032783">
    <property type="entry name" value="AraC_lig"/>
</dbReference>
<feature type="region of interest" description="Disordered" evidence="4">
    <location>
        <begin position="292"/>
        <end position="329"/>
    </location>
</feature>
<evidence type="ECO:0000256" key="3">
    <source>
        <dbReference type="ARBA" id="ARBA00023163"/>
    </source>
</evidence>
<evidence type="ECO:0000256" key="2">
    <source>
        <dbReference type="ARBA" id="ARBA00023125"/>
    </source>
</evidence>
<dbReference type="RefSeq" id="WP_369208897.1">
    <property type="nucleotide sequence ID" value="NZ_JBFNXQ010000064.1"/>
</dbReference>
<dbReference type="SMART" id="SM00342">
    <property type="entry name" value="HTH_ARAC"/>
    <property type="match status" value="1"/>
</dbReference>
<keyword evidence="1" id="KW-0805">Transcription regulation</keyword>